<dbReference type="RefSeq" id="XP_060370225.1">
    <property type="nucleotide sequence ID" value="XM_060503010.1"/>
</dbReference>
<dbReference type="Proteomes" id="UP001244207">
    <property type="component" value="Unassembled WGS sequence"/>
</dbReference>
<gene>
    <name evidence="2" type="ORF">BDZ83DRAFT_426321</name>
</gene>
<feature type="compositionally biased region" description="Low complexity" evidence="1">
    <location>
        <begin position="44"/>
        <end position="54"/>
    </location>
</feature>
<feature type="region of interest" description="Disordered" evidence="1">
    <location>
        <begin position="120"/>
        <end position="147"/>
    </location>
</feature>
<evidence type="ECO:0000313" key="2">
    <source>
        <dbReference type="EMBL" id="KAK1730170.1"/>
    </source>
</evidence>
<name>A0AAD8XML6_GLOAC</name>
<feature type="compositionally biased region" description="Basic and acidic residues" evidence="1">
    <location>
        <begin position="55"/>
        <end position="64"/>
    </location>
</feature>
<evidence type="ECO:0000256" key="1">
    <source>
        <dbReference type="SAM" id="MobiDB-lite"/>
    </source>
</evidence>
<dbReference type="AlphaFoldDB" id="A0AAD8XML6"/>
<feature type="compositionally biased region" description="Polar residues" evidence="1">
    <location>
        <begin position="120"/>
        <end position="130"/>
    </location>
</feature>
<reference evidence="2" key="1">
    <citation type="submission" date="2021-12" db="EMBL/GenBank/DDBJ databases">
        <title>Comparative genomics, transcriptomics and evolutionary studies reveal genomic signatures of adaptation to plant cell wall in hemibiotrophic fungi.</title>
        <authorList>
            <consortium name="DOE Joint Genome Institute"/>
            <person name="Baroncelli R."/>
            <person name="Diaz J.F."/>
            <person name="Benocci T."/>
            <person name="Peng M."/>
            <person name="Battaglia E."/>
            <person name="Haridas S."/>
            <person name="Andreopoulos W."/>
            <person name="Labutti K."/>
            <person name="Pangilinan J."/>
            <person name="Floch G.L."/>
            <person name="Makela M.R."/>
            <person name="Henrissat B."/>
            <person name="Grigoriev I.V."/>
            <person name="Crouch J.A."/>
            <person name="De Vries R.P."/>
            <person name="Sukno S.A."/>
            <person name="Thon M.R."/>
        </authorList>
    </citation>
    <scope>NUCLEOTIDE SEQUENCE</scope>
    <source>
        <strain evidence="2">CBS 112980</strain>
    </source>
</reference>
<dbReference type="GeneID" id="85386909"/>
<dbReference type="EMBL" id="JAHMHS010000008">
    <property type="protein sequence ID" value="KAK1730170.1"/>
    <property type="molecule type" value="Genomic_DNA"/>
</dbReference>
<keyword evidence="3" id="KW-1185">Reference proteome</keyword>
<organism evidence="2 3">
    <name type="scientific">Glomerella acutata</name>
    <name type="common">Colletotrichum acutatum</name>
    <dbReference type="NCBI Taxonomy" id="27357"/>
    <lineage>
        <taxon>Eukaryota</taxon>
        <taxon>Fungi</taxon>
        <taxon>Dikarya</taxon>
        <taxon>Ascomycota</taxon>
        <taxon>Pezizomycotina</taxon>
        <taxon>Sordariomycetes</taxon>
        <taxon>Hypocreomycetidae</taxon>
        <taxon>Glomerellales</taxon>
        <taxon>Glomerellaceae</taxon>
        <taxon>Colletotrichum</taxon>
        <taxon>Colletotrichum acutatum species complex</taxon>
    </lineage>
</organism>
<feature type="region of interest" description="Disordered" evidence="1">
    <location>
        <begin position="181"/>
        <end position="206"/>
    </location>
</feature>
<feature type="compositionally biased region" description="Low complexity" evidence="1">
    <location>
        <begin position="184"/>
        <end position="201"/>
    </location>
</feature>
<comment type="caution">
    <text evidence="2">The sequence shown here is derived from an EMBL/GenBank/DDBJ whole genome shotgun (WGS) entry which is preliminary data.</text>
</comment>
<feature type="region of interest" description="Disordered" evidence="1">
    <location>
        <begin position="37"/>
        <end position="66"/>
    </location>
</feature>
<evidence type="ECO:0000313" key="3">
    <source>
        <dbReference type="Proteomes" id="UP001244207"/>
    </source>
</evidence>
<protein>
    <submittedName>
        <fullName evidence="2">Uncharacterized protein</fullName>
    </submittedName>
</protein>
<proteinExistence type="predicted"/>
<accession>A0AAD8XML6</accession>
<sequence length="241" mass="26547">MYVCGSAPSGIKFQVGEMVAWLSVKVSGQRSPLPFVEHTCSGQSSSPSPSTKSFKSTDKSRRAAEQSLLREPQAPFILRIRMASRVVCWPMASFCRPSPYFRRKTQGITHRRCSYLPGHTVTSHRTTAPDIQTPVGDLSGQTLHTNGRPRGVLIGRRSCGIRRRVMECEFVTAPTFAEASRMPSGTATMGTSSTTGVPTKTTHSRRPRLRLRLPVNKCLVTIVRWLETSLVNNSVASARLS</sequence>